<evidence type="ECO:0000256" key="2">
    <source>
        <dbReference type="ARBA" id="ARBA00013187"/>
    </source>
</evidence>
<name>A0A1J0VS30_9NOCA</name>
<dbReference type="InterPro" id="IPR015421">
    <property type="entry name" value="PyrdxlP-dep_Trfase_major"/>
</dbReference>
<dbReference type="InterPro" id="IPR015422">
    <property type="entry name" value="PyrdxlP-dep_Trfase_small"/>
</dbReference>
<keyword evidence="3" id="KW-0808">Transferase</keyword>
<dbReference type="InterPro" id="IPR015424">
    <property type="entry name" value="PyrdxlP-dep_Trfase"/>
</dbReference>
<keyword evidence="10" id="KW-1185">Reference proteome</keyword>
<dbReference type="AlphaFoldDB" id="A0A1J0VS30"/>
<accession>A0A1J0VS30</accession>
<dbReference type="SUPFAM" id="SSF53383">
    <property type="entry name" value="PLP-dependent transferases"/>
    <property type="match status" value="1"/>
</dbReference>
<comment type="catalytic activity">
    <reaction evidence="6">
        <text>6-carboxyhexanoyl-[ACP] + L-alanine + H(+) = (8S)-8-amino-7-oxononanoate + holo-[ACP] + CO2</text>
        <dbReference type="Rhea" id="RHEA:42288"/>
        <dbReference type="Rhea" id="RHEA-COMP:9685"/>
        <dbReference type="Rhea" id="RHEA-COMP:9955"/>
        <dbReference type="ChEBI" id="CHEBI:15378"/>
        <dbReference type="ChEBI" id="CHEBI:16526"/>
        <dbReference type="ChEBI" id="CHEBI:57972"/>
        <dbReference type="ChEBI" id="CHEBI:64479"/>
        <dbReference type="ChEBI" id="CHEBI:78846"/>
        <dbReference type="ChEBI" id="CHEBI:149468"/>
        <dbReference type="EC" id="2.3.1.47"/>
    </reaction>
</comment>
<evidence type="ECO:0000313" key="9">
    <source>
        <dbReference type="EMBL" id="APE34825.1"/>
    </source>
</evidence>
<evidence type="ECO:0000256" key="3">
    <source>
        <dbReference type="ARBA" id="ARBA00022679"/>
    </source>
</evidence>
<evidence type="ECO:0000259" key="8">
    <source>
        <dbReference type="Pfam" id="PF00155"/>
    </source>
</evidence>
<dbReference type="InterPro" id="IPR004839">
    <property type="entry name" value="Aminotransferase_I/II_large"/>
</dbReference>
<evidence type="ECO:0000256" key="5">
    <source>
        <dbReference type="ARBA" id="ARBA00023315"/>
    </source>
</evidence>
<sequence>MCAAVRDPSPWRDHNAHRARADLEDALAAYASTQTAVLCQSGWEANIGLLQSIADRETPVYIDARSHMSLYYGARAAGAPVYSFRRNSLDDLRALISSYGPGIIAVDAIDSTGGSRAALASLCTVAEESGGLLVVDESHALGVIGPEGAGMVVALGLTDRVAYRTASLAKAFTGRAGLVLTDDPHFADYFRMRAAPAVFSSAVRDPDIAALTATLAVITDAASRRARLEVVGVRIRRALGAMGFELVGVAGHLVSLPTGSVLHAIAVRDRLEAGGVFGSLFWPPATPDEDTLIRFSLHAALTDTQVGQVIDACRDVADTFGPIPPAPDSPRLVRSEPGVNHVRV</sequence>
<dbReference type="GO" id="GO:0009102">
    <property type="term" value="P:biotin biosynthetic process"/>
    <property type="evidence" value="ECO:0007669"/>
    <property type="project" value="TreeGrafter"/>
</dbReference>
<dbReference type="Proteomes" id="UP000183810">
    <property type="component" value="Chromosome"/>
</dbReference>
<dbReference type="Gene3D" id="3.90.1150.10">
    <property type="entry name" value="Aspartate Aminotransferase, domain 1"/>
    <property type="match status" value="1"/>
</dbReference>
<evidence type="ECO:0000256" key="1">
    <source>
        <dbReference type="ARBA" id="ARBA00001933"/>
    </source>
</evidence>
<proteinExistence type="predicted"/>
<evidence type="ECO:0000256" key="4">
    <source>
        <dbReference type="ARBA" id="ARBA00022898"/>
    </source>
</evidence>
<dbReference type="GO" id="GO:0030170">
    <property type="term" value="F:pyridoxal phosphate binding"/>
    <property type="evidence" value="ECO:0007669"/>
    <property type="project" value="InterPro"/>
</dbReference>
<dbReference type="KEGG" id="nsl:BOX37_13680"/>
<dbReference type="EC" id="2.3.1.47" evidence="2"/>
<feature type="domain" description="Aminotransferase class I/classII large" evidence="8">
    <location>
        <begin position="21"/>
        <end position="312"/>
    </location>
</feature>
<gene>
    <name evidence="9" type="ORF">BOX37_13680</name>
</gene>
<dbReference type="GO" id="GO:0008710">
    <property type="term" value="F:8-amino-7-oxononanoate synthase activity"/>
    <property type="evidence" value="ECO:0007669"/>
    <property type="project" value="UniProtKB-EC"/>
</dbReference>
<comment type="cofactor">
    <cofactor evidence="1">
        <name>pyridoxal 5'-phosphate</name>
        <dbReference type="ChEBI" id="CHEBI:597326"/>
    </cofactor>
</comment>
<evidence type="ECO:0000256" key="6">
    <source>
        <dbReference type="ARBA" id="ARBA00047715"/>
    </source>
</evidence>
<keyword evidence="5" id="KW-0012">Acyltransferase</keyword>
<protein>
    <recommendedName>
        <fullName evidence="2">8-amino-7-oxononanoate synthase</fullName>
        <ecNumber evidence="2">2.3.1.47</ecNumber>
    </recommendedName>
</protein>
<dbReference type="Pfam" id="PF00155">
    <property type="entry name" value="Aminotran_1_2"/>
    <property type="match status" value="1"/>
</dbReference>
<evidence type="ECO:0000256" key="7">
    <source>
        <dbReference type="SAM" id="MobiDB-lite"/>
    </source>
</evidence>
<organism evidence="9 10">
    <name type="scientific">Nocardia mangyaensis</name>
    <dbReference type="NCBI Taxonomy" id="2213200"/>
    <lineage>
        <taxon>Bacteria</taxon>
        <taxon>Bacillati</taxon>
        <taxon>Actinomycetota</taxon>
        <taxon>Actinomycetes</taxon>
        <taxon>Mycobacteriales</taxon>
        <taxon>Nocardiaceae</taxon>
        <taxon>Nocardia</taxon>
    </lineage>
</organism>
<feature type="region of interest" description="Disordered" evidence="7">
    <location>
        <begin position="321"/>
        <end position="344"/>
    </location>
</feature>
<dbReference type="PANTHER" id="PTHR13693:SF100">
    <property type="entry name" value="8-AMINO-7-OXONONANOATE SYNTHASE"/>
    <property type="match status" value="1"/>
</dbReference>
<dbReference type="PANTHER" id="PTHR13693">
    <property type="entry name" value="CLASS II AMINOTRANSFERASE/8-AMINO-7-OXONONANOATE SYNTHASE"/>
    <property type="match status" value="1"/>
</dbReference>
<dbReference type="EMBL" id="CP018082">
    <property type="protein sequence ID" value="APE34825.1"/>
    <property type="molecule type" value="Genomic_DNA"/>
</dbReference>
<reference evidence="9" key="1">
    <citation type="submission" date="2016-11" db="EMBL/GenBank/DDBJ databases">
        <authorList>
            <person name="Jaros S."/>
            <person name="Januszkiewicz K."/>
            <person name="Wedrychowicz H."/>
        </authorList>
    </citation>
    <scope>NUCLEOTIDE SEQUENCE [LARGE SCALE GENOMIC DNA]</scope>
    <source>
        <strain evidence="9">Y48</strain>
    </source>
</reference>
<dbReference type="InterPro" id="IPR050087">
    <property type="entry name" value="AON_synthase_class-II"/>
</dbReference>
<dbReference type="Gene3D" id="3.40.640.10">
    <property type="entry name" value="Type I PLP-dependent aspartate aminotransferase-like (Major domain)"/>
    <property type="match status" value="1"/>
</dbReference>
<keyword evidence="4" id="KW-0663">Pyridoxal phosphate</keyword>
<evidence type="ECO:0000313" key="10">
    <source>
        <dbReference type="Proteomes" id="UP000183810"/>
    </source>
</evidence>